<comment type="caution">
    <text evidence="1">The sequence shown here is derived from an EMBL/GenBank/DDBJ whole genome shotgun (WGS) entry which is preliminary data.</text>
</comment>
<keyword evidence="2" id="KW-1185">Reference proteome</keyword>
<dbReference type="EMBL" id="JBHSHT010000003">
    <property type="protein sequence ID" value="MFC4826618.1"/>
    <property type="molecule type" value="Genomic_DNA"/>
</dbReference>
<dbReference type="GeneID" id="73048024"/>
<dbReference type="RefSeq" id="WP_254270825.1">
    <property type="nucleotide sequence ID" value="NZ_CP100403.1"/>
</dbReference>
<sequence>MDETTSTDDSTVIGFDCPFCEEELQTPTIEAIRDRGRTHLEIHRTDLLAEFANRERGKACQNDCGYVFPVGVDEVAGFECPECGYDNFEKFAHRYLYWQIEQS</sequence>
<reference evidence="1 2" key="1">
    <citation type="journal article" date="2019" name="Int. J. Syst. Evol. Microbiol.">
        <title>The Global Catalogue of Microorganisms (GCM) 10K type strain sequencing project: providing services to taxonomists for standard genome sequencing and annotation.</title>
        <authorList>
            <consortium name="The Broad Institute Genomics Platform"/>
            <consortium name="The Broad Institute Genome Sequencing Center for Infectious Disease"/>
            <person name="Wu L."/>
            <person name="Ma J."/>
        </authorList>
    </citation>
    <scope>NUCLEOTIDE SEQUENCE [LARGE SCALE GENOMIC DNA]</scope>
    <source>
        <strain evidence="1 2">XZYJ18</strain>
    </source>
</reference>
<organism evidence="1 2">
    <name type="scientific">Halorussus aquaticus</name>
    <dbReference type="NCBI Taxonomy" id="2953748"/>
    <lineage>
        <taxon>Archaea</taxon>
        <taxon>Methanobacteriati</taxon>
        <taxon>Methanobacteriota</taxon>
        <taxon>Stenosarchaea group</taxon>
        <taxon>Halobacteria</taxon>
        <taxon>Halobacteriales</taxon>
        <taxon>Haladaptataceae</taxon>
        <taxon>Halorussus</taxon>
    </lineage>
</organism>
<dbReference type="Proteomes" id="UP001595945">
    <property type="component" value="Unassembled WGS sequence"/>
</dbReference>
<gene>
    <name evidence="1" type="ORF">ACFO9K_20360</name>
</gene>
<accession>A0ABD5Q7H4</accession>
<protein>
    <submittedName>
        <fullName evidence="1">Uncharacterized protein</fullName>
    </submittedName>
</protein>
<proteinExistence type="predicted"/>
<dbReference type="AlphaFoldDB" id="A0ABD5Q7H4"/>
<name>A0ABD5Q7H4_9EURY</name>
<evidence type="ECO:0000313" key="1">
    <source>
        <dbReference type="EMBL" id="MFC4826618.1"/>
    </source>
</evidence>
<evidence type="ECO:0000313" key="2">
    <source>
        <dbReference type="Proteomes" id="UP001595945"/>
    </source>
</evidence>